<proteinExistence type="predicted"/>
<dbReference type="EMBL" id="CP051217">
    <property type="protein sequence ID" value="QJB67906.1"/>
    <property type="molecule type" value="Genomic_DNA"/>
</dbReference>
<organism evidence="3 4">
    <name type="scientific">Parasphingorhabdus halotolerans</name>
    <dbReference type="NCBI Taxonomy" id="2725558"/>
    <lineage>
        <taxon>Bacteria</taxon>
        <taxon>Pseudomonadati</taxon>
        <taxon>Pseudomonadota</taxon>
        <taxon>Alphaproteobacteria</taxon>
        <taxon>Sphingomonadales</taxon>
        <taxon>Sphingomonadaceae</taxon>
        <taxon>Parasphingorhabdus</taxon>
    </lineage>
</organism>
<dbReference type="Proteomes" id="UP000501600">
    <property type="component" value="Chromosome"/>
</dbReference>
<feature type="chain" id="PRO_5026135223" evidence="2">
    <location>
        <begin position="25"/>
        <end position="122"/>
    </location>
</feature>
<keyword evidence="2" id="KW-0732">Signal</keyword>
<feature type="signal peptide" evidence="2">
    <location>
        <begin position="1"/>
        <end position="24"/>
    </location>
</feature>
<dbReference type="KEGG" id="phao:HF685_00095"/>
<evidence type="ECO:0000313" key="4">
    <source>
        <dbReference type="Proteomes" id="UP000501600"/>
    </source>
</evidence>
<evidence type="ECO:0000313" key="3">
    <source>
        <dbReference type="EMBL" id="QJB67906.1"/>
    </source>
</evidence>
<feature type="region of interest" description="Disordered" evidence="1">
    <location>
        <begin position="57"/>
        <end position="102"/>
    </location>
</feature>
<dbReference type="AlphaFoldDB" id="A0A6H2DJS1"/>
<keyword evidence="4" id="KW-1185">Reference proteome</keyword>
<evidence type="ECO:0000256" key="2">
    <source>
        <dbReference type="SAM" id="SignalP"/>
    </source>
</evidence>
<accession>A0A6H2DJS1</accession>
<protein>
    <submittedName>
        <fullName evidence="3">Uncharacterized protein</fullName>
    </submittedName>
</protein>
<name>A0A6H2DJS1_9SPHN</name>
<gene>
    <name evidence="3" type="ORF">HF685_00095</name>
</gene>
<sequence length="122" mass="13462">MIKEASLVAGTACFMALFFAPSIAQTEAELEPVPVAAEPVKDHRTRLEKEREKYELWAAASKDTGDRRDAPEVEDEGSGEETDHYEPTKKPYVAPTPQAKERAEVAALPKGKPYYGEIAILD</sequence>
<evidence type="ECO:0000256" key="1">
    <source>
        <dbReference type="SAM" id="MobiDB-lite"/>
    </source>
</evidence>
<reference evidence="3 4" key="1">
    <citation type="submission" date="2020-04" db="EMBL/GenBank/DDBJ databases">
        <title>Genome sequence for Sphingorhabdus sp. strain M1.</title>
        <authorList>
            <person name="Park S.-J."/>
        </authorList>
    </citation>
    <scope>NUCLEOTIDE SEQUENCE [LARGE SCALE GENOMIC DNA]</scope>
    <source>
        <strain evidence="3 4">JK6</strain>
    </source>
</reference>
<dbReference type="RefSeq" id="WP_168817489.1">
    <property type="nucleotide sequence ID" value="NZ_CP051217.1"/>
</dbReference>